<evidence type="ECO:0000256" key="17">
    <source>
        <dbReference type="ARBA" id="ARBA00048623"/>
    </source>
</evidence>
<dbReference type="AlphaFoldDB" id="A0A6V8LJH0"/>
<evidence type="ECO:0000256" key="12">
    <source>
        <dbReference type="ARBA" id="ARBA00022989"/>
    </source>
</evidence>
<dbReference type="GO" id="GO:0009236">
    <property type="term" value="P:cobalamin biosynthetic process"/>
    <property type="evidence" value="ECO:0007669"/>
    <property type="project" value="UniProtKB-UniRule"/>
</dbReference>
<keyword evidence="13 19" id="KW-0472">Membrane</keyword>
<feature type="transmembrane region" description="Helical" evidence="19">
    <location>
        <begin position="33"/>
        <end position="55"/>
    </location>
</feature>
<keyword evidence="12 19" id="KW-1133">Transmembrane helix</keyword>
<protein>
    <recommendedName>
        <fullName evidence="6 19">Adenosylcobinamide-GDP ribazoletransferase</fullName>
        <ecNumber evidence="5 19">2.7.8.26</ecNumber>
    </recommendedName>
    <alternativeName>
        <fullName evidence="16 19">Cobalamin synthase</fullName>
    </alternativeName>
    <alternativeName>
        <fullName evidence="15 19">Cobalamin-5'-phosphate synthase</fullName>
    </alternativeName>
</protein>
<evidence type="ECO:0000256" key="8">
    <source>
        <dbReference type="ARBA" id="ARBA00022573"/>
    </source>
</evidence>
<keyword evidence="10 19" id="KW-0812">Transmembrane</keyword>
<dbReference type="EMBL" id="BLTE01000002">
    <property type="protein sequence ID" value="GFK92873.1"/>
    <property type="molecule type" value="Genomic_DNA"/>
</dbReference>
<feature type="transmembrane region" description="Helical" evidence="19">
    <location>
        <begin position="138"/>
        <end position="157"/>
    </location>
</feature>
<evidence type="ECO:0000256" key="5">
    <source>
        <dbReference type="ARBA" id="ARBA00013200"/>
    </source>
</evidence>
<evidence type="ECO:0000313" key="20">
    <source>
        <dbReference type="EMBL" id="GFK92873.1"/>
    </source>
</evidence>
<dbReference type="PANTHER" id="PTHR34148:SF1">
    <property type="entry name" value="ADENOSYLCOBINAMIDE-GDP RIBAZOLETRANSFERASE"/>
    <property type="match status" value="1"/>
</dbReference>
<comment type="cofactor">
    <cofactor evidence="1 19">
        <name>Mg(2+)</name>
        <dbReference type="ChEBI" id="CHEBI:18420"/>
    </cofactor>
</comment>
<evidence type="ECO:0000256" key="4">
    <source>
        <dbReference type="ARBA" id="ARBA00010561"/>
    </source>
</evidence>
<reference evidence="20 21" key="1">
    <citation type="submission" date="2020-04" db="EMBL/GenBank/DDBJ databases">
        <authorList>
            <consortium name="Desulfovibrio sp. FSS-1 genome sequencing consortium"/>
            <person name="Shimoshige H."/>
            <person name="Kobayashi H."/>
            <person name="Maekawa T."/>
        </authorList>
    </citation>
    <scope>NUCLEOTIDE SEQUENCE [LARGE SCALE GENOMIC DNA]</scope>
    <source>
        <strain evidence="20 21">SIID29052-01</strain>
    </source>
</reference>
<dbReference type="HAMAP" id="MF_00719">
    <property type="entry name" value="CobS"/>
    <property type="match status" value="1"/>
</dbReference>
<evidence type="ECO:0000256" key="11">
    <source>
        <dbReference type="ARBA" id="ARBA00022842"/>
    </source>
</evidence>
<name>A0A6V8LJH0_9BACT</name>
<evidence type="ECO:0000256" key="16">
    <source>
        <dbReference type="ARBA" id="ARBA00032853"/>
    </source>
</evidence>
<comment type="function">
    <text evidence="14 19">Joins adenosylcobinamide-GDP and alpha-ribazole to generate adenosylcobalamin (Ado-cobalamin). Also synthesizes adenosylcobalamin 5'-phosphate from adenosylcobinamide-GDP and alpha-ribazole 5'-phosphate.</text>
</comment>
<feature type="transmembrane region" description="Helical" evidence="19">
    <location>
        <begin position="227"/>
        <end position="244"/>
    </location>
</feature>
<comment type="catalytic activity">
    <reaction evidence="17 19">
        <text>alpha-ribazole + adenosylcob(III)inamide-GDP = adenosylcob(III)alamin + GMP + H(+)</text>
        <dbReference type="Rhea" id="RHEA:16049"/>
        <dbReference type="ChEBI" id="CHEBI:10329"/>
        <dbReference type="ChEBI" id="CHEBI:15378"/>
        <dbReference type="ChEBI" id="CHEBI:18408"/>
        <dbReference type="ChEBI" id="CHEBI:58115"/>
        <dbReference type="ChEBI" id="CHEBI:60487"/>
        <dbReference type="EC" id="2.7.8.26"/>
    </reaction>
</comment>
<dbReference type="PANTHER" id="PTHR34148">
    <property type="entry name" value="ADENOSYLCOBINAMIDE-GDP RIBAZOLETRANSFERASE"/>
    <property type="match status" value="1"/>
</dbReference>
<evidence type="ECO:0000256" key="18">
    <source>
        <dbReference type="ARBA" id="ARBA00049504"/>
    </source>
</evidence>
<comment type="caution">
    <text evidence="20">The sequence shown here is derived from an EMBL/GenBank/DDBJ whole genome shotgun (WGS) entry which is preliminary data.</text>
</comment>
<keyword evidence="7 19" id="KW-1003">Cell membrane</keyword>
<evidence type="ECO:0000256" key="19">
    <source>
        <dbReference type="HAMAP-Rule" id="MF_00719"/>
    </source>
</evidence>
<evidence type="ECO:0000256" key="13">
    <source>
        <dbReference type="ARBA" id="ARBA00023136"/>
    </source>
</evidence>
<keyword evidence="21" id="KW-1185">Reference proteome</keyword>
<proteinExistence type="inferred from homology"/>
<dbReference type="GO" id="GO:0008818">
    <property type="term" value="F:cobalamin 5'-phosphate synthase activity"/>
    <property type="evidence" value="ECO:0007669"/>
    <property type="project" value="UniProtKB-UniRule"/>
</dbReference>
<evidence type="ECO:0000256" key="2">
    <source>
        <dbReference type="ARBA" id="ARBA00004651"/>
    </source>
</evidence>
<comment type="subcellular location">
    <subcellularLocation>
        <location evidence="2 19">Cell membrane</location>
        <topology evidence="2 19">Multi-pass membrane protein</topology>
    </subcellularLocation>
</comment>
<evidence type="ECO:0000256" key="10">
    <source>
        <dbReference type="ARBA" id="ARBA00022692"/>
    </source>
</evidence>
<comment type="pathway">
    <text evidence="3 19">Cofactor biosynthesis; adenosylcobalamin biosynthesis; adenosylcobalamin from cob(II)yrinate a,c-diamide: step 7/7.</text>
</comment>
<dbReference type="Proteomes" id="UP000494245">
    <property type="component" value="Unassembled WGS sequence"/>
</dbReference>
<keyword evidence="9 19" id="KW-0808">Transferase</keyword>
<evidence type="ECO:0000256" key="3">
    <source>
        <dbReference type="ARBA" id="ARBA00004663"/>
    </source>
</evidence>
<feature type="transmembrane region" description="Helical" evidence="19">
    <location>
        <begin position="177"/>
        <end position="193"/>
    </location>
</feature>
<evidence type="ECO:0000256" key="6">
    <source>
        <dbReference type="ARBA" id="ARBA00015850"/>
    </source>
</evidence>
<evidence type="ECO:0000256" key="7">
    <source>
        <dbReference type="ARBA" id="ARBA00022475"/>
    </source>
</evidence>
<evidence type="ECO:0000256" key="15">
    <source>
        <dbReference type="ARBA" id="ARBA00032605"/>
    </source>
</evidence>
<dbReference type="InterPro" id="IPR003805">
    <property type="entry name" value="CobS"/>
</dbReference>
<gene>
    <name evidence="19 20" type="primary">cobS</name>
    <name evidence="20" type="ORF">NNJEOMEG_00701</name>
</gene>
<dbReference type="GO" id="GO:0051073">
    <property type="term" value="F:adenosylcobinamide-GDP ribazoletransferase activity"/>
    <property type="evidence" value="ECO:0007669"/>
    <property type="project" value="UniProtKB-UniRule"/>
</dbReference>
<evidence type="ECO:0000313" key="21">
    <source>
        <dbReference type="Proteomes" id="UP000494245"/>
    </source>
</evidence>
<comment type="similarity">
    <text evidence="4 19">Belongs to the CobS family.</text>
</comment>
<dbReference type="RefSeq" id="WP_235956820.1">
    <property type="nucleotide sequence ID" value="NZ_BLTE01000002.1"/>
</dbReference>
<dbReference type="GO" id="GO:0005886">
    <property type="term" value="C:plasma membrane"/>
    <property type="evidence" value="ECO:0007669"/>
    <property type="project" value="UniProtKB-SubCell"/>
</dbReference>
<evidence type="ECO:0000256" key="1">
    <source>
        <dbReference type="ARBA" id="ARBA00001946"/>
    </source>
</evidence>
<dbReference type="Pfam" id="PF02654">
    <property type="entry name" value="CobS"/>
    <property type="match status" value="1"/>
</dbReference>
<keyword evidence="8 19" id="KW-0169">Cobalamin biosynthesis</keyword>
<feature type="transmembrane region" description="Helical" evidence="19">
    <location>
        <begin position="199"/>
        <end position="215"/>
    </location>
</feature>
<dbReference type="UniPathway" id="UPA00148">
    <property type="reaction ID" value="UER00238"/>
</dbReference>
<evidence type="ECO:0000256" key="14">
    <source>
        <dbReference type="ARBA" id="ARBA00025228"/>
    </source>
</evidence>
<keyword evidence="11 19" id="KW-0460">Magnesium</keyword>
<evidence type="ECO:0000256" key="9">
    <source>
        <dbReference type="ARBA" id="ARBA00022679"/>
    </source>
</evidence>
<dbReference type="EC" id="2.7.8.26" evidence="5 19"/>
<accession>A0A6V8LJH0</accession>
<reference evidence="20 21" key="2">
    <citation type="submission" date="2020-05" db="EMBL/GenBank/DDBJ databases">
        <title>Draft genome sequence of Desulfovibrio sp. strainFSS-1.</title>
        <authorList>
            <person name="Shimoshige H."/>
            <person name="Kobayashi H."/>
            <person name="Maekawa T."/>
        </authorList>
    </citation>
    <scope>NUCLEOTIDE SEQUENCE [LARGE SCALE GENOMIC DNA]</scope>
    <source>
        <strain evidence="20 21">SIID29052-01</strain>
    </source>
</reference>
<comment type="catalytic activity">
    <reaction evidence="18 19">
        <text>alpha-ribazole 5'-phosphate + adenosylcob(III)inamide-GDP = adenosylcob(III)alamin 5'-phosphate + GMP + H(+)</text>
        <dbReference type="Rhea" id="RHEA:23560"/>
        <dbReference type="ChEBI" id="CHEBI:15378"/>
        <dbReference type="ChEBI" id="CHEBI:57918"/>
        <dbReference type="ChEBI" id="CHEBI:58115"/>
        <dbReference type="ChEBI" id="CHEBI:60487"/>
        <dbReference type="ChEBI" id="CHEBI:60493"/>
        <dbReference type="EC" id="2.7.8.26"/>
    </reaction>
</comment>
<organism evidence="20 21">
    <name type="scientific">Fundidesulfovibrio magnetotacticus</name>
    <dbReference type="NCBI Taxonomy" id="2730080"/>
    <lineage>
        <taxon>Bacteria</taxon>
        <taxon>Pseudomonadati</taxon>
        <taxon>Thermodesulfobacteriota</taxon>
        <taxon>Desulfovibrionia</taxon>
        <taxon>Desulfovibrionales</taxon>
        <taxon>Desulfovibrionaceae</taxon>
        <taxon>Fundidesulfovibrio</taxon>
    </lineage>
</organism>
<sequence>MPRCLEGLRLALSFLTVLAPARAEPDDAFPRALPWFPVAGLVVGLLATLPAWLGLFAHTPFLAGWTVALLGLLLTRGLHADGLADIADAVGSAATGDRFWAILKDSRAGPFAVMALALALTAQASACGELASQGRLGVVVWSFVAGRTAGLAVLHVCRSRARPGLGALFARGATPRLIALGVALCAILGFALAGLRDTALGLAACAAVTWALARISRRQGGFNGDFVGAAIVLGEVTVVLAAVAA</sequence>